<evidence type="ECO:0000259" key="1">
    <source>
        <dbReference type="Pfam" id="PF20150"/>
    </source>
</evidence>
<accession>A0A8H6VKK5</accession>
<dbReference type="PANTHER" id="PTHR42085">
    <property type="entry name" value="F-BOX DOMAIN-CONTAINING PROTEIN"/>
    <property type="match status" value="1"/>
</dbReference>
<evidence type="ECO:0000313" key="3">
    <source>
        <dbReference type="Proteomes" id="UP000660729"/>
    </source>
</evidence>
<evidence type="ECO:0000313" key="2">
    <source>
        <dbReference type="EMBL" id="KAF7195130.1"/>
    </source>
</evidence>
<keyword evidence="3" id="KW-1185">Reference proteome</keyword>
<dbReference type="PANTHER" id="PTHR42085:SF2">
    <property type="entry name" value="F-BOX DOMAIN-CONTAINING PROTEIN"/>
    <property type="match status" value="1"/>
</dbReference>
<name>A0A8H6VKK5_9PEZI</name>
<organism evidence="2 3">
    <name type="scientific">Pseudocercospora fuligena</name>
    <dbReference type="NCBI Taxonomy" id="685502"/>
    <lineage>
        <taxon>Eukaryota</taxon>
        <taxon>Fungi</taxon>
        <taxon>Dikarya</taxon>
        <taxon>Ascomycota</taxon>
        <taxon>Pezizomycotina</taxon>
        <taxon>Dothideomycetes</taxon>
        <taxon>Dothideomycetidae</taxon>
        <taxon>Mycosphaerellales</taxon>
        <taxon>Mycosphaerellaceae</taxon>
        <taxon>Pseudocercospora</taxon>
    </lineage>
</organism>
<sequence length="249" mass="28094">MDLAIAADIVSARIREYAAKHLCKEFPSMNANALDKLLDQATLFDGILEQVPAMEAAKPRISFLSLAAEIRNEIYKYVLLSDAVDRSKKTRKGLKSSPILINRDVRDEVPPLLQVCQQTRNEASAMHYYYTSLSFDLFTIRNENTRRLGIRNFLKVAGPERAALIKRVDLVLDHVRPEETVRAAVRQGRNERGRPDTSVKEKVLMAYGLLGLGVKAKVFKLRTAHSFLSEAKLVSLVEDTGRMRYYLGA</sequence>
<dbReference type="Pfam" id="PF20150">
    <property type="entry name" value="2EXR"/>
    <property type="match status" value="1"/>
</dbReference>
<dbReference type="InterPro" id="IPR038883">
    <property type="entry name" value="AN11006-like"/>
</dbReference>
<dbReference type="InterPro" id="IPR045518">
    <property type="entry name" value="2EXR"/>
</dbReference>
<dbReference type="AlphaFoldDB" id="A0A8H6VKK5"/>
<reference evidence="2" key="1">
    <citation type="submission" date="2020-04" db="EMBL/GenBank/DDBJ databases">
        <title>Draft genome resource of the tomato pathogen Pseudocercospora fuligena.</title>
        <authorList>
            <person name="Zaccaron A."/>
        </authorList>
    </citation>
    <scope>NUCLEOTIDE SEQUENCE</scope>
    <source>
        <strain evidence="2">PF001</strain>
    </source>
</reference>
<dbReference type="OrthoDB" id="62952at2759"/>
<dbReference type="Proteomes" id="UP000660729">
    <property type="component" value="Unassembled WGS sequence"/>
</dbReference>
<protein>
    <recommendedName>
        <fullName evidence="1">2EXR domain-containing protein</fullName>
    </recommendedName>
</protein>
<feature type="domain" description="2EXR" evidence="1">
    <location>
        <begin position="63"/>
        <end position="131"/>
    </location>
</feature>
<comment type="caution">
    <text evidence="2">The sequence shown here is derived from an EMBL/GenBank/DDBJ whole genome shotgun (WGS) entry which is preliminary data.</text>
</comment>
<proteinExistence type="predicted"/>
<gene>
    <name evidence="2" type="ORF">HII31_03598</name>
</gene>
<dbReference type="EMBL" id="JABCIY010000043">
    <property type="protein sequence ID" value="KAF7195130.1"/>
    <property type="molecule type" value="Genomic_DNA"/>
</dbReference>